<feature type="repeat" description="TPR" evidence="1">
    <location>
        <begin position="183"/>
        <end position="216"/>
    </location>
</feature>
<organism evidence="2 3">
    <name type="scientific">Nitrospira defluvii</name>
    <dbReference type="NCBI Taxonomy" id="330214"/>
    <lineage>
        <taxon>Bacteria</taxon>
        <taxon>Pseudomonadati</taxon>
        <taxon>Nitrospirota</taxon>
        <taxon>Nitrospiria</taxon>
        <taxon>Nitrospirales</taxon>
        <taxon>Nitrospiraceae</taxon>
        <taxon>Nitrospira</taxon>
    </lineage>
</organism>
<dbReference type="PROSITE" id="PS50005">
    <property type="entry name" value="TPR"/>
    <property type="match status" value="9"/>
</dbReference>
<accession>A0ABM8RFP5</accession>
<proteinExistence type="predicted"/>
<dbReference type="Pfam" id="PF13414">
    <property type="entry name" value="TPR_11"/>
    <property type="match status" value="1"/>
</dbReference>
<feature type="repeat" description="TPR" evidence="1">
    <location>
        <begin position="388"/>
        <end position="421"/>
    </location>
</feature>
<comment type="caution">
    <text evidence="2">The sequence shown here is derived from an EMBL/GenBank/DDBJ whole genome shotgun (WGS) entry which is preliminary data.</text>
</comment>
<feature type="repeat" description="TPR" evidence="1">
    <location>
        <begin position="525"/>
        <end position="558"/>
    </location>
</feature>
<dbReference type="PANTHER" id="PTHR12558:SF13">
    <property type="entry name" value="CELL DIVISION CYCLE PROTEIN 27 HOMOLOG"/>
    <property type="match status" value="1"/>
</dbReference>
<dbReference type="Pfam" id="PF13181">
    <property type="entry name" value="TPR_8"/>
    <property type="match status" value="2"/>
</dbReference>
<keyword evidence="3" id="KW-1185">Reference proteome</keyword>
<dbReference type="Pfam" id="PF14559">
    <property type="entry name" value="TPR_19"/>
    <property type="match status" value="1"/>
</dbReference>
<keyword evidence="1" id="KW-0802">TPR repeat</keyword>
<protein>
    <submittedName>
        <fullName evidence="2">TPR_REGION domain-containing protein</fullName>
    </submittedName>
</protein>
<dbReference type="InterPro" id="IPR011990">
    <property type="entry name" value="TPR-like_helical_dom_sf"/>
</dbReference>
<feature type="repeat" description="TPR" evidence="1">
    <location>
        <begin position="354"/>
        <end position="387"/>
    </location>
</feature>
<feature type="repeat" description="TPR" evidence="1">
    <location>
        <begin position="286"/>
        <end position="319"/>
    </location>
</feature>
<feature type="repeat" description="TPR" evidence="1">
    <location>
        <begin position="422"/>
        <end position="455"/>
    </location>
</feature>
<dbReference type="PANTHER" id="PTHR12558">
    <property type="entry name" value="CELL DIVISION CYCLE 16,23,27"/>
    <property type="match status" value="1"/>
</dbReference>
<dbReference type="SUPFAM" id="SSF48452">
    <property type="entry name" value="TPR-like"/>
    <property type="match status" value="4"/>
</dbReference>
<dbReference type="InterPro" id="IPR006597">
    <property type="entry name" value="Sel1-like"/>
</dbReference>
<feature type="repeat" description="TPR" evidence="1">
    <location>
        <begin position="115"/>
        <end position="148"/>
    </location>
</feature>
<dbReference type="Pfam" id="PF13432">
    <property type="entry name" value="TPR_16"/>
    <property type="match status" value="3"/>
</dbReference>
<dbReference type="Gene3D" id="1.25.40.10">
    <property type="entry name" value="Tetratricopeptide repeat domain"/>
    <property type="match status" value="4"/>
</dbReference>
<feature type="repeat" description="TPR" evidence="1">
    <location>
        <begin position="320"/>
        <end position="353"/>
    </location>
</feature>
<evidence type="ECO:0000313" key="3">
    <source>
        <dbReference type="Proteomes" id="UP000675880"/>
    </source>
</evidence>
<name>A0ABM8RFP5_9BACT</name>
<dbReference type="InterPro" id="IPR019734">
    <property type="entry name" value="TPR_rpt"/>
</dbReference>
<dbReference type="SMART" id="SM00671">
    <property type="entry name" value="SEL1"/>
    <property type="match status" value="5"/>
</dbReference>
<sequence>MVVLLATMSCVTAACQTTSPARPAPPVAPVASPIVPRIAPSSSDSRASYHFLLGYQAELEQETEQAIKEYQLALQTDPSSNYLKARLAILNFTAGDVPAAVRFADDVAEAPGLDAQVLGQLGGMYAAAGKPDKALRLFNRAIEQEPQRSEHFFAKGLLLANQKQYAEAENTIHSGIKVSPDSAVGYYYLGRIGVEARDFDKATTHFEQAVTLNPAFEPAYVALGSVYEAKQDRDKAIDIYRRYLQGVNPKNREIRHHLIRLQVSAKQYDEALRELQEILAEDPADLDAQLRMGLVYGEQKNYPKAIQQLTQILTVRPSELKVRDYLGYLYEETKDYPNAIAAYRHNLTLEPSYFEGHLHLGVLLYRTKQYAEAIQHLQEASRLNPKQPEAHIVLGLSHFQVEEYEPSLQAFLEGIRHNPDNADLHFNAGTAYDKLNRFEDVVKSMETTLALDPHHADALNYLGYSYAERGVKIEEAISLTKQAVALRPTNGYYVDSLAWAFFKKGLLNEALSEMKRAVALVGDDPVIYEHLGEIYLKQQHLSDGREALLHSLELDPSNDKLMQRFRDLGLGDPSKEERIRQAIRRVTERKAAVPTP</sequence>
<feature type="repeat" description="TPR" evidence="1">
    <location>
        <begin position="47"/>
        <end position="80"/>
    </location>
</feature>
<gene>
    <name evidence="2" type="ORF">NSPZN2_30152</name>
</gene>
<dbReference type="Proteomes" id="UP000675880">
    <property type="component" value="Unassembled WGS sequence"/>
</dbReference>
<evidence type="ECO:0000313" key="2">
    <source>
        <dbReference type="EMBL" id="CAE6750616.1"/>
    </source>
</evidence>
<dbReference type="SMART" id="SM00028">
    <property type="entry name" value="TPR"/>
    <property type="match status" value="13"/>
</dbReference>
<evidence type="ECO:0000256" key="1">
    <source>
        <dbReference type="PROSITE-ProRule" id="PRU00339"/>
    </source>
</evidence>
<reference evidence="2 3" key="1">
    <citation type="submission" date="2021-02" db="EMBL/GenBank/DDBJ databases">
        <authorList>
            <person name="Han P."/>
        </authorList>
    </citation>
    <scope>NUCLEOTIDE SEQUENCE [LARGE SCALE GENOMIC DNA]</scope>
    <source>
        <strain evidence="2">Candidatus Nitrospira sp. ZN2</strain>
    </source>
</reference>
<dbReference type="PROSITE" id="PS50293">
    <property type="entry name" value="TPR_REGION"/>
    <property type="match status" value="1"/>
</dbReference>
<dbReference type="EMBL" id="CAJNBJ010000016">
    <property type="protein sequence ID" value="CAE6750616.1"/>
    <property type="molecule type" value="Genomic_DNA"/>
</dbReference>